<dbReference type="RefSeq" id="WP_039302283.1">
    <property type="nucleotide sequence ID" value="NZ_JQHL01000002.1"/>
</dbReference>
<evidence type="ECO:0000256" key="4">
    <source>
        <dbReference type="ARBA" id="ARBA00022989"/>
    </source>
</evidence>
<dbReference type="AlphaFoldDB" id="A0A093T733"/>
<evidence type="ECO:0000256" key="6">
    <source>
        <dbReference type="SAM" id="Phobius"/>
    </source>
</evidence>
<proteinExistence type="predicted"/>
<feature type="transmembrane region" description="Helical" evidence="6">
    <location>
        <begin position="167"/>
        <end position="189"/>
    </location>
</feature>
<comment type="subcellular location">
    <subcellularLocation>
        <location evidence="1">Cell membrane</location>
        <topology evidence="1">Multi-pass membrane protein</topology>
    </subcellularLocation>
</comment>
<keyword evidence="5 6" id="KW-0472">Membrane</keyword>
<evidence type="ECO:0000256" key="1">
    <source>
        <dbReference type="ARBA" id="ARBA00004651"/>
    </source>
</evidence>
<dbReference type="EMBL" id="JQHM01000001">
    <property type="protein sequence ID" value="KFX06801.1"/>
    <property type="molecule type" value="Genomic_DNA"/>
</dbReference>
<keyword evidence="4 6" id="KW-1133">Transmembrane helix</keyword>
<gene>
    <name evidence="8" type="ORF">JV35_07765</name>
    <name evidence="7" type="ORF">KP22_01545</name>
</gene>
<evidence type="ECO:0000313" key="9">
    <source>
        <dbReference type="Proteomes" id="UP000032869"/>
    </source>
</evidence>
<feature type="transmembrane region" description="Helical" evidence="6">
    <location>
        <begin position="321"/>
        <end position="342"/>
    </location>
</feature>
<evidence type="ECO:0000256" key="3">
    <source>
        <dbReference type="ARBA" id="ARBA00022692"/>
    </source>
</evidence>
<feature type="transmembrane region" description="Helical" evidence="6">
    <location>
        <begin position="283"/>
        <end position="309"/>
    </location>
</feature>
<dbReference type="InterPro" id="IPR050833">
    <property type="entry name" value="Poly_Biosynth_Transport"/>
</dbReference>
<dbReference type="PANTHER" id="PTHR30250">
    <property type="entry name" value="PST FAMILY PREDICTED COLANIC ACID TRANSPORTER"/>
    <property type="match status" value="1"/>
</dbReference>
<comment type="caution">
    <text evidence="7">The sequence shown here is derived from an EMBL/GenBank/DDBJ whole genome shotgun (WGS) entry which is preliminary data.</text>
</comment>
<keyword evidence="3 6" id="KW-0812">Transmembrane</keyword>
<organism evidence="7 10">
    <name type="scientific">Pectobacterium betavasculorum</name>
    <dbReference type="NCBI Taxonomy" id="55207"/>
    <lineage>
        <taxon>Bacteria</taxon>
        <taxon>Pseudomonadati</taxon>
        <taxon>Pseudomonadota</taxon>
        <taxon>Gammaproteobacteria</taxon>
        <taxon>Enterobacterales</taxon>
        <taxon>Pectobacteriaceae</taxon>
        <taxon>Pectobacterium</taxon>
    </lineage>
</organism>
<feature type="transmembrane region" description="Helical" evidence="6">
    <location>
        <begin position="12"/>
        <end position="29"/>
    </location>
</feature>
<evidence type="ECO:0000256" key="5">
    <source>
        <dbReference type="ARBA" id="ARBA00023136"/>
    </source>
</evidence>
<evidence type="ECO:0000313" key="7">
    <source>
        <dbReference type="EMBL" id="KFX06801.1"/>
    </source>
</evidence>
<dbReference type="eggNOG" id="COG2244">
    <property type="taxonomic scope" value="Bacteria"/>
</dbReference>
<feature type="transmembrane region" description="Helical" evidence="6">
    <location>
        <begin position="41"/>
        <end position="65"/>
    </location>
</feature>
<sequence>MLFTKQNIWKMFLYFVLPLLSALIPFIVYPTITDLYGNKVIIAIGIAQSIGGAGAVIGELGWGVIGPQLVAGLNDNERKLWYGKSLSSRLISSVFCVLIAALVCFLLVDDFLLSAIVMAIAITCGALLPNWYLIGLNKPEYILYYIVIPKLILCGISIFLIKFYGGLIFYSLAMLFSFFISMMLLSYFLKVPLIPGKKDFNELTLLFKDHYQLVFGRVISTFYTALPITLIGFVNPAAVATFTGIERLFRMALSILSGFPSRLQSWIGTAPADERAKRIKISIIINFCVGLFSMVGFTISCYFISPYIYSNTINVSLEYSLLAGVVVATICTSRGYGLALVAMGVSKKISIANIASAIVGVSAICILGYYYGVWGGLLGEILAEIAGLLTQLFYYNKHVSKLKLHSC</sequence>
<evidence type="ECO:0000313" key="10">
    <source>
        <dbReference type="Proteomes" id="UP000032874"/>
    </source>
</evidence>
<dbReference type="PANTHER" id="PTHR30250:SF11">
    <property type="entry name" value="O-ANTIGEN TRANSPORTER-RELATED"/>
    <property type="match status" value="1"/>
</dbReference>
<reference evidence="9 10" key="1">
    <citation type="submission" date="2014-08" db="EMBL/GenBank/DDBJ databases">
        <title>Genome sequences of NCPPB Pectobacterium isolates.</title>
        <authorList>
            <person name="Glover R.H."/>
            <person name="Sapp M."/>
            <person name="Elphinstone J."/>
        </authorList>
    </citation>
    <scope>NUCLEOTIDE SEQUENCE [LARGE SCALE GENOMIC DNA]</scope>
    <source>
        <strain evidence="8 9">NCPPB 2793</strain>
        <strain evidence="7 10">NCPPB 2795</strain>
    </source>
</reference>
<feature type="transmembrane region" description="Helical" evidence="6">
    <location>
        <begin position="141"/>
        <end position="161"/>
    </location>
</feature>
<dbReference type="OrthoDB" id="4826415at2"/>
<feature type="transmembrane region" description="Helical" evidence="6">
    <location>
        <begin position="349"/>
        <end position="371"/>
    </location>
</feature>
<feature type="transmembrane region" description="Helical" evidence="6">
    <location>
        <begin position="377"/>
        <end position="395"/>
    </location>
</feature>
<dbReference type="Proteomes" id="UP000032874">
    <property type="component" value="Unassembled WGS sequence"/>
</dbReference>
<evidence type="ECO:0000256" key="2">
    <source>
        <dbReference type="ARBA" id="ARBA00022475"/>
    </source>
</evidence>
<accession>A0A093T733</accession>
<dbReference type="GO" id="GO:0005886">
    <property type="term" value="C:plasma membrane"/>
    <property type="evidence" value="ECO:0007669"/>
    <property type="project" value="UniProtKB-SubCell"/>
</dbReference>
<dbReference type="EMBL" id="JQHL01000002">
    <property type="protein sequence ID" value="KFX21084.1"/>
    <property type="molecule type" value="Genomic_DNA"/>
</dbReference>
<feature type="transmembrane region" description="Helical" evidence="6">
    <location>
        <begin position="86"/>
        <end position="108"/>
    </location>
</feature>
<keyword evidence="2" id="KW-1003">Cell membrane</keyword>
<dbReference type="Proteomes" id="UP000032869">
    <property type="component" value="Unassembled WGS sequence"/>
</dbReference>
<evidence type="ECO:0000313" key="8">
    <source>
        <dbReference type="EMBL" id="KFX21084.1"/>
    </source>
</evidence>
<protein>
    <recommendedName>
        <fullName evidence="11">Polysaccharide biosynthesis protein C-terminal domain-containing protein</fullName>
    </recommendedName>
</protein>
<feature type="transmembrane region" description="Helical" evidence="6">
    <location>
        <begin position="114"/>
        <end position="134"/>
    </location>
</feature>
<evidence type="ECO:0008006" key="11">
    <source>
        <dbReference type="Google" id="ProtNLM"/>
    </source>
</evidence>
<dbReference type="STRING" id="55207.KP22_01545"/>
<name>A0A093T733_9GAMM</name>
<keyword evidence="9" id="KW-1185">Reference proteome</keyword>